<keyword evidence="3 5" id="KW-1133">Transmembrane helix</keyword>
<dbReference type="GO" id="GO:0005886">
    <property type="term" value="C:plasma membrane"/>
    <property type="evidence" value="ECO:0007669"/>
    <property type="project" value="UniProtKB-SubCell"/>
</dbReference>
<feature type="transmembrane region" description="Helical" evidence="5">
    <location>
        <begin position="27"/>
        <end position="46"/>
    </location>
</feature>
<dbReference type="GO" id="GO:0009060">
    <property type="term" value="P:aerobic respiration"/>
    <property type="evidence" value="ECO:0007669"/>
    <property type="project" value="TreeGrafter"/>
</dbReference>
<protein>
    <recommendedName>
        <fullName evidence="5">NADH-quinone oxidoreductase subunit H</fullName>
        <ecNumber evidence="5">7.1.1.-</ecNumber>
    </recommendedName>
    <alternativeName>
        <fullName evidence="5">NADH dehydrogenase I subunit H</fullName>
    </alternativeName>
    <alternativeName>
        <fullName evidence="5">NDH-1 subunit H</fullName>
    </alternativeName>
</protein>
<dbReference type="Proteomes" id="UP000185062">
    <property type="component" value="Unassembled WGS sequence"/>
</dbReference>
<evidence type="ECO:0000256" key="1">
    <source>
        <dbReference type="ARBA" id="ARBA00004141"/>
    </source>
</evidence>
<feature type="transmembrane region" description="Helical" evidence="5">
    <location>
        <begin position="334"/>
        <end position="355"/>
    </location>
</feature>
<dbReference type="HAMAP" id="MF_01350">
    <property type="entry name" value="NDH1_NuoH"/>
    <property type="match status" value="1"/>
</dbReference>
<dbReference type="PANTHER" id="PTHR11432:SF3">
    <property type="entry name" value="NADH-UBIQUINONE OXIDOREDUCTASE CHAIN 1"/>
    <property type="match status" value="1"/>
</dbReference>
<dbReference type="STRING" id="44575.SAMN05216419_100755"/>
<gene>
    <name evidence="5" type="primary">nuoH</name>
    <name evidence="7" type="ORF">SAMN02743940_0703</name>
</gene>
<dbReference type="EMBL" id="FSRO01000001">
    <property type="protein sequence ID" value="SIO06819.1"/>
    <property type="molecule type" value="Genomic_DNA"/>
</dbReference>
<evidence type="ECO:0000256" key="6">
    <source>
        <dbReference type="RuleBase" id="RU000471"/>
    </source>
</evidence>
<evidence type="ECO:0000313" key="8">
    <source>
        <dbReference type="Proteomes" id="UP000185062"/>
    </source>
</evidence>
<dbReference type="Pfam" id="PF00146">
    <property type="entry name" value="NADHdh"/>
    <property type="match status" value="1"/>
</dbReference>
<feature type="transmembrane region" description="Helical" evidence="5">
    <location>
        <begin position="264"/>
        <end position="284"/>
    </location>
</feature>
<feature type="transmembrane region" description="Helical" evidence="5">
    <location>
        <begin position="209"/>
        <end position="227"/>
    </location>
</feature>
<keyword evidence="8" id="KW-1185">Reference proteome</keyword>
<dbReference type="GO" id="GO:0003954">
    <property type="term" value="F:NADH dehydrogenase activity"/>
    <property type="evidence" value="ECO:0007669"/>
    <property type="project" value="TreeGrafter"/>
</dbReference>
<keyword evidence="5" id="KW-0874">Quinone</keyword>
<dbReference type="PANTHER" id="PTHR11432">
    <property type="entry name" value="NADH DEHYDROGENASE SUBUNIT 1"/>
    <property type="match status" value="1"/>
</dbReference>
<evidence type="ECO:0000256" key="4">
    <source>
        <dbReference type="ARBA" id="ARBA00023136"/>
    </source>
</evidence>
<comment type="subcellular location">
    <subcellularLocation>
        <location evidence="5 6">Cell membrane</location>
        <topology evidence="5 6">Multi-pass membrane protein</topology>
    </subcellularLocation>
    <subcellularLocation>
        <location evidence="1">Membrane</location>
        <topology evidence="1">Multi-pass membrane protein</topology>
    </subcellularLocation>
</comment>
<comment type="similarity">
    <text evidence="5 6">Belongs to the complex I subunit 1 family.</text>
</comment>
<dbReference type="GO" id="GO:0016655">
    <property type="term" value="F:oxidoreductase activity, acting on NAD(P)H, quinone or similar compound as acceptor"/>
    <property type="evidence" value="ECO:0007669"/>
    <property type="project" value="UniProtKB-UniRule"/>
</dbReference>
<dbReference type="InterPro" id="IPR001694">
    <property type="entry name" value="NADH_UbQ_OxRdtase_su1/FPO"/>
</dbReference>
<evidence type="ECO:0000256" key="2">
    <source>
        <dbReference type="ARBA" id="ARBA00022692"/>
    </source>
</evidence>
<dbReference type="RefSeq" id="WP_028461061.1">
    <property type="nucleotide sequence ID" value="NZ_FSRO01000001.1"/>
</dbReference>
<dbReference type="AlphaFoldDB" id="A0A1N6GH01"/>
<sequence>MESIQQVFEQLFGAEWGPMLFLLTKNMTFILAIVVPLLLGVAYLTFAERKIIAYMQIRVGPNRVTFFGIPWLRGWGQPIADAVKAMMKEIVIPTGANKFLFILAPVLTITPALAAWAVIPFSPEMVLADINAGLLYILAMTSMGIYGVIIAGWASNSKYAFLGAMRSAAQVVSYELAMGFALVCVLMMSESLNLGDIVNSQQGGSFLNWYLIPLFPMFLVYFISGVAETNRAPFDVAEGESEIVAGFHVDYSGMAFTVFFLAEYANMILVATLTSIMFLGGWLPPINIEPLTAIPGIVWLLLKIAFMLFFFLWFRATFPRYRYDQIMRLGWKIFIPITLIWIVLLGTIMQLPVSIRNMFPLNLWF</sequence>
<feature type="transmembrane region" description="Helical" evidence="5">
    <location>
        <begin position="167"/>
        <end position="189"/>
    </location>
</feature>
<evidence type="ECO:0000313" key="7">
    <source>
        <dbReference type="EMBL" id="SIO06819.1"/>
    </source>
</evidence>
<evidence type="ECO:0000256" key="3">
    <source>
        <dbReference type="ARBA" id="ARBA00022989"/>
    </source>
</evidence>
<comment type="function">
    <text evidence="5">NDH-1 shuttles electrons from NADH, via FMN and iron-sulfur (Fe-S) centers, to quinones in the respiratory chain. The immediate electron acceptor for the enzyme in this species is believed to be ubiquinone. Couples the redox reaction to proton translocation (for every two electrons transferred, four hydrogen ions are translocated across the cytoplasmic membrane), and thus conserves the redox energy in a proton gradient. This subunit may bind ubiquinone.</text>
</comment>
<organism evidence="7 8">
    <name type="scientific">Nitrosomonas cryotolerans ATCC 49181</name>
    <dbReference type="NCBI Taxonomy" id="1131553"/>
    <lineage>
        <taxon>Bacteria</taxon>
        <taxon>Pseudomonadati</taxon>
        <taxon>Pseudomonadota</taxon>
        <taxon>Betaproteobacteria</taxon>
        <taxon>Nitrosomonadales</taxon>
        <taxon>Nitrosomonadaceae</taxon>
        <taxon>Nitrosomonas</taxon>
    </lineage>
</organism>
<feature type="transmembrane region" description="Helical" evidence="5">
    <location>
        <begin position="99"/>
        <end position="121"/>
    </location>
</feature>
<proteinExistence type="inferred from homology"/>
<keyword evidence="2 5" id="KW-0812">Transmembrane</keyword>
<dbReference type="PROSITE" id="PS00668">
    <property type="entry name" value="COMPLEX1_ND1_2"/>
    <property type="match status" value="1"/>
</dbReference>
<comment type="catalytic activity">
    <reaction evidence="5">
        <text>a quinone + NADH + 5 H(+)(in) = a quinol + NAD(+) + 4 H(+)(out)</text>
        <dbReference type="Rhea" id="RHEA:57888"/>
        <dbReference type="ChEBI" id="CHEBI:15378"/>
        <dbReference type="ChEBI" id="CHEBI:24646"/>
        <dbReference type="ChEBI" id="CHEBI:57540"/>
        <dbReference type="ChEBI" id="CHEBI:57945"/>
        <dbReference type="ChEBI" id="CHEBI:132124"/>
    </reaction>
</comment>
<dbReference type="GO" id="GO:0048038">
    <property type="term" value="F:quinone binding"/>
    <property type="evidence" value="ECO:0007669"/>
    <property type="project" value="UniProtKB-KW"/>
</dbReference>
<keyword evidence="5" id="KW-1278">Translocase</keyword>
<keyword evidence="5" id="KW-1003">Cell membrane</keyword>
<reference evidence="7 8" key="1">
    <citation type="submission" date="2016-12" db="EMBL/GenBank/DDBJ databases">
        <authorList>
            <person name="Song W.-J."/>
            <person name="Kurnit D.M."/>
        </authorList>
    </citation>
    <scope>NUCLEOTIDE SEQUENCE [LARGE SCALE GENOMIC DNA]</scope>
    <source>
        <strain evidence="7 8">ATCC 49181</strain>
    </source>
</reference>
<feature type="transmembrane region" description="Helical" evidence="5">
    <location>
        <begin position="296"/>
        <end position="314"/>
    </location>
</feature>
<keyword evidence="5 6" id="KW-0520">NAD</keyword>
<accession>A0A1N6GH01</accession>
<name>A0A1N6GH01_9PROT</name>
<dbReference type="EC" id="7.1.1.-" evidence="5"/>
<dbReference type="NCBIfam" id="NF004741">
    <property type="entry name" value="PRK06076.1-2"/>
    <property type="match status" value="1"/>
</dbReference>
<dbReference type="eggNOG" id="COG1005">
    <property type="taxonomic scope" value="Bacteria"/>
</dbReference>
<keyword evidence="4 5" id="KW-0472">Membrane</keyword>
<comment type="subunit">
    <text evidence="5">NDH-1 is composed of 14 different subunits. Subunits NuoA, H, J, K, L, M, N constitute the membrane sector of the complex.</text>
</comment>
<evidence type="ECO:0000256" key="5">
    <source>
        <dbReference type="HAMAP-Rule" id="MF_01350"/>
    </source>
</evidence>
<dbReference type="InterPro" id="IPR018086">
    <property type="entry name" value="NADH_UbQ_OxRdtase_su1_CS"/>
</dbReference>
<feature type="transmembrane region" description="Helical" evidence="5">
    <location>
        <begin position="133"/>
        <end position="155"/>
    </location>
</feature>
<keyword evidence="5" id="KW-0830">Ubiquinone</keyword>